<protein>
    <submittedName>
        <fullName evidence="2">Uncharacterized protein</fullName>
    </submittedName>
</protein>
<dbReference type="EMBL" id="CAJJDP010000091">
    <property type="protein sequence ID" value="CAD8188290.1"/>
    <property type="molecule type" value="Genomic_DNA"/>
</dbReference>
<evidence type="ECO:0000313" key="3">
    <source>
        <dbReference type="Proteomes" id="UP000683925"/>
    </source>
</evidence>
<accession>A0A8S1WI66</accession>
<comment type="caution">
    <text evidence="2">The sequence shown here is derived from an EMBL/GenBank/DDBJ whole genome shotgun (WGS) entry which is preliminary data.</text>
</comment>
<evidence type="ECO:0000256" key="1">
    <source>
        <dbReference type="SAM" id="Phobius"/>
    </source>
</evidence>
<feature type="transmembrane region" description="Helical" evidence="1">
    <location>
        <begin position="98"/>
        <end position="120"/>
    </location>
</feature>
<keyword evidence="1" id="KW-0812">Transmembrane</keyword>
<name>A0A8S1WI66_PAROT</name>
<keyword evidence="1" id="KW-0472">Membrane</keyword>
<evidence type="ECO:0000313" key="2">
    <source>
        <dbReference type="EMBL" id="CAD8188290.1"/>
    </source>
</evidence>
<keyword evidence="1" id="KW-1133">Transmembrane helix</keyword>
<dbReference type="Proteomes" id="UP000683925">
    <property type="component" value="Unassembled WGS sequence"/>
</dbReference>
<sequence>MYTVLKVKELYFLKSRNFLFKFKVDGKNSIHGKEIYYNQYQIESSNDWHFNWRIYEAMFNMGNSIEGKVDFYQNEDIIAHKIRYPDEYMMISLLNHNLLISFCLLLIYLYSSILNYGLFISTYQRGNQLRSFWNQI</sequence>
<organism evidence="2 3">
    <name type="scientific">Paramecium octaurelia</name>
    <dbReference type="NCBI Taxonomy" id="43137"/>
    <lineage>
        <taxon>Eukaryota</taxon>
        <taxon>Sar</taxon>
        <taxon>Alveolata</taxon>
        <taxon>Ciliophora</taxon>
        <taxon>Intramacronucleata</taxon>
        <taxon>Oligohymenophorea</taxon>
        <taxon>Peniculida</taxon>
        <taxon>Parameciidae</taxon>
        <taxon>Paramecium</taxon>
    </lineage>
</organism>
<dbReference type="AlphaFoldDB" id="A0A8S1WI66"/>
<keyword evidence="3" id="KW-1185">Reference proteome</keyword>
<reference evidence="2" key="1">
    <citation type="submission" date="2021-01" db="EMBL/GenBank/DDBJ databases">
        <authorList>
            <consortium name="Genoscope - CEA"/>
            <person name="William W."/>
        </authorList>
    </citation>
    <scope>NUCLEOTIDE SEQUENCE</scope>
</reference>
<gene>
    <name evidence="2" type="ORF">POCTA_138.1.T0920132</name>
</gene>
<proteinExistence type="predicted"/>